<sequence>MEILKVNPLSPKDLEELGLSWHMDTDNTSYVSDEIIEVTEQEAQDYYNATNELYDMYIEAGQYVINNRLFFELGIPFNLIEAIEMSWAEEVHWHLYGRFDLAGGIDGKPIKLLEFNADTPTMVYESAIIQWAMLKKNGFDESLQFNNLYEALGDNFKRMITLGDDISNFGAIYEGWKILFSSIQGSEEEENTVRLLEVIAKEAGFKTDFCYAHEAHLDESLGLSYAEENFEFWFKLIPWESIATDEPEMATLITAMIRNKNTIFLNPAYTLMFQSKRMLKILWDLFPNHPLLLETSFEPLANKKQVKKHAFGREGESVSILDNAGNALIVKEGNYGNYPEVYQEFVDLNTYNNSFYQANVFYAYEACALGFRKGGEILDNLSKFVSHKIK</sequence>
<keyword evidence="2" id="KW-0479">Metal-binding</keyword>
<evidence type="ECO:0000256" key="2">
    <source>
        <dbReference type="ARBA" id="ARBA00022723"/>
    </source>
</evidence>
<evidence type="ECO:0000256" key="1">
    <source>
        <dbReference type="ARBA" id="ARBA00022598"/>
    </source>
</evidence>
<dbReference type="Gene3D" id="3.30.1490.330">
    <property type="match status" value="1"/>
</dbReference>
<dbReference type="AlphaFoldDB" id="A0A2U8FBJ1"/>
<feature type="domain" description="Glutathionylspermidine synthase pre-ATP-grasp-like" evidence="6">
    <location>
        <begin position="12"/>
        <end position="389"/>
    </location>
</feature>
<evidence type="ECO:0000259" key="6">
    <source>
        <dbReference type="Pfam" id="PF03738"/>
    </source>
</evidence>
<keyword evidence="1" id="KW-0436">Ligase</keyword>
<evidence type="ECO:0000313" key="8">
    <source>
        <dbReference type="Proteomes" id="UP000244890"/>
    </source>
</evidence>
<evidence type="ECO:0000256" key="5">
    <source>
        <dbReference type="ARBA" id="ARBA00022842"/>
    </source>
</evidence>
<dbReference type="RefSeq" id="WP_108910494.1">
    <property type="nucleotide sequence ID" value="NZ_CP021886.1"/>
</dbReference>
<dbReference type="SUPFAM" id="SSF56059">
    <property type="entry name" value="Glutathione synthetase ATP-binding domain-like"/>
    <property type="match status" value="1"/>
</dbReference>
<gene>
    <name evidence="7" type="ORF">CDV25_01615</name>
</gene>
<dbReference type="GO" id="GO:0016874">
    <property type="term" value="F:ligase activity"/>
    <property type="evidence" value="ECO:0007669"/>
    <property type="project" value="UniProtKB-KW"/>
</dbReference>
<keyword evidence="4" id="KW-0067">ATP-binding</keyword>
<dbReference type="OrthoDB" id="9765517at2"/>
<name>A0A2U8FBJ1_9HELI</name>
<dbReference type="GO" id="GO:0005524">
    <property type="term" value="F:ATP binding"/>
    <property type="evidence" value="ECO:0007669"/>
    <property type="project" value="UniProtKB-KW"/>
</dbReference>
<keyword evidence="5" id="KW-0460">Magnesium</keyword>
<protein>
    <submittedName>
        <fullName evidence="7">Glutathionylspermidine synthase</fullName>
    </submittedName>
</protein>
<reference evidence="7 8" key="1">
    <citation type="submission" date="2017-06" db="EMBL/GenBank/DDBJ databases">
        <title>Complete genome of Helicobacter apodemus.</title>
        <authorList>
            <person name="Cho S."/>
        </authorList>
    </citation>
    <scope>NUCLEOTIDE SEQUENCE [LARGE SCALE GENOMIC DNA]</scope>
    <source>
        <strain evidence="8">SNUVETPUB-15-01</strain>
    </source>
</reference>
<proteinExistence type="predicted"/>
<dbReference type="Pfam" id="PF03738">
    <property type="entry name" value="GSP_synth"/>
    <property type="match status" value="1"/>
</dbReference>
<dbReference type="Proteomes" id="UP000244890">
    <property type="component" value="Chromosome"/>
</dbReference>
<dbReference type="InterPro" id="IPR016185">
    <property type="entry name" value="PreATP-grasp_dom_sf"/>
</dbReference>
<accession>A0A2U8FBJ1</accession>
<organism evidence="7 8">
    <name type="scientific">Helicobacter apodemus</name>
    <dbReference type="NCBI Taxonomy" id="135569"/>
    <lineage>
        <taxon>Bacteria</taxon>
        <taxon>Pseudomonadati</taxon>
        <taxon>Campylobacterota</taxon>
        <taxon>Epsilonproteobacteria</taxon>
        <taxon>Campylobacterales</taxon>
        <taxon>Helicobacteraceae</taxon>
        <taxon>Helicobacter</taxon>
    </lineage>
</organism>
<dbReference type="SUPFAM" id="SSF52440">
    <property type="entry name" value="PreATP-grasp domain"/>
    <property type="match status" value="1"/>
</dbReference>
<dbReference type="GO" id="GO:0046872">
    <property type="term" value="F:metal ion binding"/>
    <property type="evidence" value="ECO:0007669"/>
    <property type="project" value="UniProtKB-KW"/>
</dbReference>
<keyword evidence="3" id="KW-0547">Nucleotide-binding</keyword>
<dbReference type="EMBL" id="CP021886">
    <property type="protein sequence ID" value="AWI33601.1"/>
    <property type="molecule type" value="Genomic_DNA"/>
</dbReference>
<evidence type="ECO:0000313" key="7">
    <source>
        <dbReference type="EMBL" id="AWI33601.1"/>
    </source>
</evidence>
<evidence type="ECO:0000256" key="3">
    <source>
        <dbReference type="ARBA" id="ARBA00022741"/>
    </source>
</evidence>
<dbReference type="KEGG" id="had:CDV25_01615"/>
<evidence type="ECO:0000256" key="4">
    <source>
        <dbReference type="ARBA" id="ARBA00022840"/>
    </source>
</evidence>
<dbReference type="InterPro" id="IPR005494">
    <property type="entry name" value="GSPS_pre-ATP-grasp-like_dom"/>
</dbReference>